<reference evidence="1 2" key="1">
    <citation type="journal article" date="2018" name="Arch. Microbiol.">
        <title>Hymenobacter segetis sp. nov., isolated from soil.</title>
        <authorList>
            <person name="Ten L.N."/>
            <person name="Lim S.J."/>
            <person name="Kim B.O."/>
            <person name="Kang I.K."/>
            <person name="Jung H.Y."/>
        </authorList>
    </citation>
    <scope>NUCLEOTIDE SEQUENCE [LARGE SCALE GENOMIC DNA]</scope>
    <source>
        <strain evidence="1 2">S7-3-11</strain>
    </source>
</reference>
<accession>A0ABU9M343</accession>
<keyword evidence="2" id="KW-1185">Reference proteome</keyword>
<dbReference type="Gene3D" id="3.40.640.10">
    <property type="entry name" value="Type I PLP-dependent aspartate aminotransferase-like (Major domain)"/>
    <property type="match status" value="1"/>
</dbReference>
<dbReference type="EMBL" id="JBCEVZ010000086">
    <property type="protein sequence ID" value="MEL5996652.1"/>
    <property type="molecule type" value="Genomic_DNA"/>
</dbReference>
<name>A0ABU9M343_9BACT</name>
<organism evidence="1 2">
    <name type="scientific">Hymenobacter segetis</name>
    <dbReference type="NCBI Taxonomy" id="2025509"/>
    <lineage>
        <taxon>Bacteria</taxon>
        <taxon>Pseudomonadati</taxon>
        <taxon>Bacteroidota</taxon>
        <taxon>Cytophagia</taxon>
        <taxon>Cytophagales</taxon>
        <taxon>Hymenobacteraceae</taxon>
        <taxon>Hymenobacter</taxon>
    </lineage>
</organism>
<gene>
    <name evidence="1" type="ORF">AAFH49_20755</name>
</gene>
<dbReference type="Proteomes" id="UP001479606">
    <property type="component" value="Unassembled WGS sequence"/>
</dbReference>
<evidence type="ECO:0000313" key="2">
    <source>
        <dbReference type="Proteomes" id="UP001479606"/>
    </source>
</evidence>
<proteinExistence type="predicted"/>
<sequence length="82" mass="9433">MHPPIPFNKPYFPGNEIRSVEQAVRFGRIYGDELFIQRAHRFLGKQLGFRKVLPTTSCTDTLEMVALLLNITGEVPGFYQTY</sequence>
<dbReference type="RefSeq" id="WP_342301190.1">
    <property type="nucleotide sequence ID" value="NZ_JBCEVZ010000086.1"/>
</dbReference>
<protein>
    <submittedName>
        <fullName evidence="1">Uncharacterized protein</fullName>
    </submittedName>
</protein>
<dbReference type="InterPro" id="IPR015421">
    <property type="entry name" value="PyrdxlP-dep_Trfase_major"/>
</dbReference>
<comment type="caution">
    <text evidence="1">The sequence shown here is derived from an EMBL/GenBank/DDBJ whole genome shotgun (WGS) entry which is preliminary data.</text>
</comment>
<evidence type="ECO:0000313" key="1">
    <source>
        <dbReference type="EMBL" id="MEL5996652.1"/>
    </source>
</evidence>